<dbReference type="SUPFAM" id="SSF56112">
    <property type="entry name" value="Protein kinase-like (PK-like)"/>
    <property type="match status" value="1"/>
</dbReference>
<feature type="domain" description="PI3K/PI4K catalytic" evidence="1">
    <location>
        <begin position="1"/>
        <end position="122"/>
    </location>
</feature>
<dbReference type="GO" id="GO:0016242">
    <property type="term" value="P:negative regulation of macroautophagy"/>
    <property type="evidence" value="ECO:0007669"/>
    <property type="project" value="TreeGrafter"/>
</dbReference>
<dbReference type="GO" id="GO:0005634">
    <property type="term" value="C:nucleus"/>
    <property type="evidence" value="ECO:0007669"/>
    <property type="project" value="TreeGrafter"/>
</dbReference>
<dbReference type="Proteomes" id="UP000784294">
    <property type="component" value="Unassembled WGS sequence"/>
</dbReference>
<sequence length="122" mass="14088">MSIIPLSTNTGLIGWVPNSDTLHSLIRDYREKAGVVLNQEHREMLRLAPDFDRLNIIQKTEVFEQGLRESDGRDLASILRLKSHSSEAWFERRTTFIRSMATMSMVGYILGLGDRYDLELYL</sequence>
<dbReference type="Gene3D" id="1.10.1070.11">
    <property type="entry name" value="Phosphatidylinositol 3-/4-kinase, catalytic domain"/>
    <property type="match status" value="1"/>
</dbReference>
<dbReference type="GO" id="GO:0004674">
    <property type="term" value="F:protein serine/threonine kinase activity"/>
    <property type="evidence" value="ECO:0007669"/>
    <property type="project" value="TreeGrafter"/>
</dbReference>
<dbReference type="GO" id="GO:0031932">
    <property type="term" value="C:TORC2 complex"/>
    <property type="evidence" value="ECO:0007669"/>
    <property type="project" value="TreeGrafter"/>
</dbReference>
<dbReference type="InterPro" id="IPR036940">
    <property type="entry name" value="PI3/4_kinase_cat_sf"/>
</dbReference>
<dbReference type="PROSITE" id="PS50290">
    <property type="entry name" value="PI3_4_KINASE_3"/>
    <property type="match status" value="1"/>
</dbReference>
<reference evidence="2" key="1">
    <citation type="submission" date="2018-11" db="EMBL/GenBank/DDBJ databases">
        <authorList>
            <consortium name="Pathogen Informatics"/>
        </authorList>
    </citation>
    <scope>NUCLEOTIDE SEQUENCE</scope>
</reference>
<keyword evidence="3" id="KW-1185">Reference proteome</keyword>
<dbReference type="InterPro" id="IPR000403">
    <property type="entry name" value="PI3/4_kinase_cat_dom"/>
</dbReference>
<dbReference type="PANTHER" id="PTHR11139:SF9">
    <property type="entry name" value="SERINE_THREONINE-PROTEIN KINASE MTOR"/>
    <property type="match status" value="1"/>
</dbReference>
<dbReference type="OrthoDB" id="381190at2759"/>
<organism evidence="2 3">
    <name type="scientific">Protopolystoma xenopodis</name>
    <dbReference type="NCBI Taxonomy" id="117903"/>
    <lineage>
        <taxon>Eukaryota</taxon>
        <taxon>Metazoa</taxon>
        <taxon>Spiralia</taxon>
        <taxon>Lophotrochozoa</taxon>
        <taxon>Platyhelminthes</taxon>
        <taxon>Monogenea</taxon>
        <taxon>Polyopisthocotylea</taxon>
        <taxon>Polystomatidea</taxon>
        <taxon>Polystomatidae</taxon>
        <taxon>Protopolystoma</taxon>
    </lineage>
</organism>
<name>A0A448XE37_9PLAT</name>
<dbReference type="PANTHER" id="PTHR11139">
    <property type="entry name" value="ATAXIA TELANGIECTASIA MUTATED ATM -RELATED"/>
    <property type="match status" value="1"/>
</dbReference>
<accession>A0A448XE37</accession>
<gene>
    <name evidence="2" type="ORF">PXEA_LOCUS28059</name>
</gene>
<protein>
    <recommendedName>
        <fullName evidence="1">PI3K/PI4K catalytic domain-containing protein</fullName>
    </recommendedName>
</protein>
<evidence type="ECO:0000313" key="2">
    <source>
        <dbReference type="EMBL" id="VEL34619.1"/>
    </source>
</evidence>
<dbReference type="GO" id="GO:0005737">
    <property type="term" value="C:cytoplasm"/>
    <property type="evidence" value="ECO:0007669"/>
    <property type="project" value="TreeGrafter"/>
</dbReference>
<dbReference type="Pfam" id="PF00454">
    <property type="entry name" value="PI3_PI4_kinase"/>
    <property type="match status" value="1"/>
</dbReference>
<dbReference type="GO" id="GO:0031931">
    <property type="term" value="C:TORC1 complex"/>
    <property type="evidence" value="ECO:0007669"/>
    <property type="project" value="TreeGrafter"/>
</dbReference>
<evidence type="ECO:0000313" key="3">
    <source>
        <dbReference type="Proteomes" id="UP000784294"/>
    </source>
</evidence>
<dbReference type="InterPro" id="IPR011009">
    <property type="entry name" value="Kinase-like_dom_sf"/>
</dbReference>
<comment type="caution">
    <text evidence="2">The sequence shown here is derived from an EMBL/GenBank/DDBJ whole genome shotgun (WGS) entry which is preliminary data.</text>
</comment>
<dbReference type="AlphaFoldDB" id="A0A448XE37"/>
<dbReference type="EMBL" id="CAAALY010248040">
    <property type="protein sequence ID" value="VEL34619.1"/>
    <property type="molecule type" value="Genomic_DNA"/>
</dbReference>
<dbReference type="GO" id="GO:0038202">
    <property type="term" value="P:TORC1 signaling"/>
    <property type="evidence" value="ECO:0007669"/>
    <property type="project" value="TreeGrafter"/>
</dbReference>
<proteinExistence type="predicted"/>
<dbReference type="InterPro" id="IPR050517">
    <property type="entry name" value="DDR_Repair_Kinase"/>
</dbReference>
<evidence type="ECO:0000259" key="1">
    <source>
        <dbReference type="PROSITE" id="PS50290"/>
    </source>
</evidence>